<dbReference type="Gene3D" id="3.40.720.10">
    <property type="entry name" value="Alkaline Phosphatase, subunit A"/>
    <property type="match status" value="1"/>
</dbReference>
<dbReference type="Pfam" id="PF01663">
    <property type="entry name" value="Phosphodiest"/>
    <property type="match status" value="1"/>
</dbReference>
<feature type="non-terminal residue" evidence="1">
    <location>
        <position position="86"/>
    </location>
</feature>
<accession>X1VJ58</accession>
<name>X1VJ58_9ZZZZ</name>
<evidence type="ECO:0000313" key="1">
    <source>
        <dbReference type="EMBL" id="GAJ07785.1"/>
    </source>
</evidence>
<gene>
    <name evidence="1" type="ORF">S12H4_47094</name>
</gene>
<dbReference type="AlphaFoldDB" id="X1VJ58"/>
<reference evidence="1" key="1">
    <citation type="journal article" date="2014" name="Front. Microbiol.">
        <title>High frequency of phylogenetically diverse reductive dehalogenase-homologous genes in deep subseafloor sedimentary metagenomes.</title>
        <authorList>
            <person name="Kawai M."/>
            <person name="Futagami T."/>
            <person name="Toyoda A."/>
            <person name="Takaki Y."/>
            <person name="Nishi S."/>
            <person name="Hori S."/>
            <person name="Arai W."/>
            <person name="Tsubouchi T."/>
            <person name="Morono Y."/>
            <person name="Uchiyama I."/>
            <person name="Ito T."/>
            <person name="Fujiyama A."/>
            <person name="Inagaki F."/>
            <person name="Takami H."/>
        </authorList>
    </citation>
    <scope>NUCLEOTIDE SEQUENCE</scope>
    <source>
        <strain evidence="1">Expedition CK06-06</strain>
    </source>
</reference>
<dbReference type="SUPFAM" id="SSF53649">
    <property type="entry name" value="Alkaline phosphatase-like"/>
    <property type="match status" value="1"/>
</dbReference>
<sequence length="86" mass="9261">MKRNTKTIIIGLDGVPFGMIKDFAETGVMPNTAELISQGIFKKMNSSIPEVSSVAWSSIITGQNPGQHGIFGFTDLAPDSYQLKVS</sequence>
<organism evidence="1">
    <name type="scientific">marine sediment metagenome</name>
    <dbReference type="NCBI Taxonomy" id="412755"/>
    <lineage>
        <taxon>unclassified sequences</taxon>
        <taxon>metagenomes</taxon>
        <taxon>ecological metagenomes</taxon>
    </lineage>
</organism>
<proteinExistence type="predicted"/>
<dbReference type="InterPro" id="IPR002591">
    <property type="entry name" value="Phosphodiest/P_Trfase"/>
</dbReference>
<dbReference type="InterPro" id="IPR017850">
    <property type="entry name" value="Alkaline_phosphatase_core_sf"/>
</dbReference>
<comment type="caution">
    <text evidence="1">The sequence shown here is derived from an EMBL/GenBank/DDBJ whole genome shotgun (WGS) entry which is preliminary data.</text>
</comment>
<dbReference type="EMBL" id="BARW01029282">
    <property type="protein sequence ID" value="GAJ07785.1"/>
    <property type="molecule type" value="Genomic_DNA"/>
</dbReference>
<protein>
    <submittedName>
        <fullName evidence="1">Uncharacterized protein</fullName>
    </submittedName>
</protein>